<organism evidence="2 3">
    <name type="scientific">Hericium alpestre</name>
    <dbReference type="NCBI Taxonomy" id="135208"/>
    <lineage>
        <taxon>Eukaryota</taxon>
        <taxon>Fungi</taxon>
        <taxon>Dikarya</taxon>
        <taxon>Basidiomycota</taxon>
        <taxon>Agaricomycotina</taxon>
        <taxon>Agaricomycetes</taxon>
        <taxon>Russulales</taxon>
        <taxon>Hericiaceae</taxon>
        <taxon>Hericium</taxon>
    </lineage>
</organism>
<dbReference type="AlphaFoldDB" id="A0A4Z0A1T7"/>
<sequence>MGQDWMLMNLDKREHCSLPKLGEALFSSEPWHFEQDFLPTPSVYVGEAPPPKDITINIRASLDSSIFSRLPLELYDIVLESMVDYFDCICLGLTCRFLWNVARRHVHKRYVEEVPVSWSGGRIICAGSFSERDDPLPAGMFTEAEEKEYNTPLPTKGCECGGWHKPNELSSNLGHFACCRFTGRPSRRDVIRELGWRAKGDSFERHLHPDDFQILKSVLCVPKKPIVQEVELARPLVLRNLSRKLYVREEAIDQFMEDNLELISPYYDILLGHVLLMRVCWSSCDSVSMVNPIALHRGPWAGDRFDYVSAKDFRTEEGGDRGQRQKFSKIISSVRAVLPKVPFWTLRAHRLPTLWTLYRGLLRHAGNDDVRWRIGKVFRRYRHDTSPGTVRSRLAQYHNWLERFELASAGDMHMKAILARYGQMIAARRDKERFKAMLRDEIVRLSSLPHNYLSQGRVQKWQDRLANRPIVTGAYFRPSHSNPPLPRLVPQPVPLSMIIRNRRRARAQRGERRNELQGALEDLRTEAQFEEELLRQSQNSDSGKFEPEFSGPNLGNWQAPIKEKMKDIAEAFERDTRRANMPFPELMLKQIKEARKERHLNHQRELQRELKGEVLKATLRRRKLGFPAHVTEKWGKEKLKKMLSLRRRLKPVGLSREEQQPSDAPTRSQRTHDVDSSR</sequence>
<accession>A0A4Z0A1T7</accession>
<gene>
    <name evidence="2" type="ORF">EWM64_g4203</name>
</gene>
<evidence type="ECO:0000313" key="3">
    <source>
        <dbReference type="Proteomes" id="UP000298061"/>
    </source>
</evidence>
<reference evidence="2 3" key="1">
    <citation type="submission" date="2019-02" db="EMBL/GenBank/DDBJ databases">
        <title>Genome sequencing of the rare red list fungi Hericium alpestre (H. flagellum).</title>
        <authorList>
            <person name="Buettner E."/>
            <person name="Kellner H."/>
        </authorList>
    </citation>
    <scope>NUCLEOTIDE SEQUENCE [LARGE SCALE GENOMIC DNA]</scope>
    <source>
        <strain evidence="2 3">DSM 108284</strain>
    </source>
</reference>
<proteinExistence type="predicted"/>
<dbReference type="STRING" id="135208.A0A4Z0A1T7"/>
<dbReference type="EMBL" id="SFCI01000439">
    <property type="protein sequence ID" value="TFY79809.1"/>
    <property type="molecule type" value="Genomic_DNA"/>
</dbReference>
<feature type="region of interest" description="Disordered" evidence="1">
    <location>
        <begin position="532"/>
        <end position="557"/>
    </location>
</feature>
<dbReference type="OrthoDB" id="2571149at2759"/>
<evidence type="ECO:0000256" key="1">
    <source>
        <dbReference type="SAM" id="MobiDB-lite"/>
    </source>
</evidence>
<name>A0A4Z0A1T7_9AGAM</name>
<protein>
    <recommendedName>
        <fullName evidence="4">F-box domain-containing protein</fullName>
    </recommendedName>
</protein>
<comment type="caution">
    <text evidence="2">The sequence shown here is derived from an EMBL/GenBank/DDBJ whole genome shotgun (WGS) entry which is preliminary data.</text>
</comment>
<keyword evidence="3" id="KW-1185">Reference proteome</keyword>
<evidence type="ECO:0000313" key="2">
    <source>
        <dbReference type="EMBL" id="TFY79809.1"/>
    </source>
</evidence>
<evidence type="ECO:0008006" key="4">
    <source>
        <dbReference type="Google" id="ProtNLM"/>
    </source>
</evidence>
<feature type="region of interest" description="Disordered" evidence="1">
    <location>
        <begin position="645"/>
        <end position="678"/>
    </location>
</feature>
<dbReference type="Proteomes" id="UP000298061">
    <property type="component" value="Unassembled WGS sequence"/>
</dbReference>